<gene>
    <name evidence="2" type="ORF">GCM10007977_024040</name>
</gene>
<dbReference type="InterPro" id="IPR017850">
    <property type="entry name" value="Alkaline_phosphatase_core_sf"/>
</dbReference>
<feature type="transmembrane region" description="Helical" evidence="1">
    <location>
        <begin position="72"/>
        <end position="90"/>
    </location>
</feature>
<dbReference type="Pfam" id="PF01663">
    <property type="entry name" value="Phosphodiest"/>
    <property type="match status" value="1"/>
</dbReference>
<dbReference type="EMBL" id="BMPI01000009">
    <property type="protein sequence ID" value="GGM22061.1"/>
    <property type="molecule type" value="Genomic_DNA"/>
</dbReference>
<proteinExistence type="predicted"/>
<evidence type="ECO:0000313" key="3">
    <source>
        <dbReference type="Proteomes" id="UP000642070"/>
    </source>
</evidence>
<dbReference type="InterPro" id="IPR002591">
    <property type="entry name" value="Phosphodiest/P_Trfase"/>
</dbReference>
<keyword evidence="1" id="KW-0812">Transmembrane</keyword>
<reference evidence="2" key="2">
    <citation type="submission" date="2020-09" db="EMBL/GenBank/DDBJ databases">
        <authorList>
            <person name="Sun Q."/>
            <person name="Ohkuma M."/>
        </authorList>
    </citation>
    <scope>NUCLEOTIDE SEQUENCE</scope>
    <source>
        <strain evidence="2">JCM 19831</strain>
    </source>
</reference>
<feature type="transmembrane region" description="Helical" evidence="1">
    <location>
        <begin position="130"/>
        <end position="150"/>
    </location>
</feature>
<dbReference type="AlphaFoldDB" id="A0A917TGR9"/>
<organism evidence="2 3">
    <name type="scientific">Dactylosporangium sucinum</name>
    <dbReference type="NCBI Taxonomy" id="1424081"/>
    <lineage>
        <taxon>Bacteria</taxon>
        <taxon>Bacillati</taxon>
        <taxon>Actinomycetota</taxon>
        <taxon>Actinomycetes</taxon>
        <taxon>Micromonosporales</taxon>
        <taxon>Micromonosporaceae</taxon>
        <taxon>Dactylosporangium</taxon>
    </lineage>
</organism>
<feature type="transmembrane region" description="Helical" evidence="1">
    <location>
        <begin position="42"/>
        <end position="60"/>
    </location>
</feature>
<dbReference type="Proteomes" id="UP000642070">
    <property type="component" value="Unassembled WGS sequence"/>
</dbReference>
<name>A0A917TGR9_9ACTN</name>
<protein>
    <submittedName>
        <fullName evidence="2">Membrane protein</fullName>
    </submittedName>
</protein>
<keyword evidence="3" id="KW-1185">Reference proteome</keyword>
<keyword evidence="1" id="KW-0472">Membrane</keyword>
<dbReference type="RefSeq" id="WP_229834744.1">
    <property type="nucleotide sequence ID" value="NZ_BMPI01000009.1"/>
</dbReference>
<sequence>MSPTVSPKLLRALAATVVVRRIRFGVRLLRDWRLTVAWGKSLLRSGVTSFAVLAVTFWLLPGVRASGGPAALLELTVLLAVIGTLMRLVLLGVAVVVGGLGVLLLGVVIQAVVMFTALQITEGVSVGSFVDAWVASWLAAVLTALVNWLADAGSEDVFLGQALRQMARRHDGRPPTAPGVLFVQVDGLSAPLLSWAVKAGNLPNLGKWLRTGTHSLVPWHTGMPATTPASQAGILHGSEGQIPAFRWYEKDQARLVVTNRPRDAADVEARISTGRGLLADGGASISNVFSGDAPTSLLTFSNAALPGRSARGYLAFVASPYGFARALVLSVGEMLKEIQQARRQRFRNVYPRVPRTAAYVALRAVTNVLLRDLNVSLIAEQMSKGTPVIFCDFVDYDEVAHHAGPLRPEAMQTLEGLDRVLGTLHRLAEVAGRRYEIVVLSDHGQSQGATFSQRYGVTLERLVDDLAGGVTATVEGGTNDENWGRANALLAGVSNQTRSCGPVTAGPRGEVVTVVSGNLAMLYLTGVPGRADLDQIEERRPGLVDGLAKHPGIGLVVAHCATDGPVAIGAGGRHRLRDGTVEGIDPLLPFGPHAAADLLAHQRTAHVGDLVLVSRVDGGTEEVAAFEELVGSHGGIGGWQTEAVLVHPADWPVDDRAPVGPAAVHRQLVRWLDDLGLRGPAEPSQPSLVDQHSTWLDAFSTSRRDGPS</sequence>
<dbReference type="Gene3D" id="3.40.720.10">
    <property type="entry name" value="Alkaline Phosphatase, subunit A"/>
    <property type="match status" value="1"/>
</dbReference>
<feature type="transmembrane region" description="Helical" evidence="1">
    <location>
        <begin position="96"/>
        <end position="118"/>
    </location>
</feature>
<accession>A0A917TGR9</accession>
<dbReference type="SUPFAM" id="SSF53649">
    <property type="entry name" value="Alkaline phosphatase-like"/>
    <property type="match status" value="1"/>
</dbReference>
<reference evidence="2" key="1">
    <citation type="journal article" date="2014" name="Int. J. Syst. Evol. Microbiol.">
        <title>Complete genome sequence of Corynebacterium casei LMG S-19264T (=DSM 44701T), isolated from a smear-ripened cheese.</title>
        <authorList>
            <consortium name="US DOE Joint Genome Institute (JGI-PGF)"/>
            <person name="Walter F."/>
            <person name="Albersmeier A."/>
            <person name="Kalinowski J."/>
            <person name="Ruckert C."/>
        </authorList>
    </citation>
    <scope>NUCLEOTIDE SEQUENCE</scope>
    <source>
        <strain evidence="2">JCM 19831</strain>
    </source>
</reference>
<evidence type="ECO:0000313" key="2">
    <source>
        <dbReference type="EMBL" id="GGM22061.1"/>
    </source>
</evidence>
<evidence type="ECO:0000256" key="1">
    <source>
        <dbReference type="SAM" id="Phobius"/>
    </source>
</evidence>
<comment type="caution">
    <text evidence="2">The sequence shown here is derived from an EMBL/GenBank/DDBJ whole genome shotgun (WGS) entry which is preliminary data.</text>
</comment>
<keyword evidence="1" id="KW-1133">Transmembrane helix</keyword>